<keyword evidence="1" id="KW-1133">Transmembrane helix</keyword>
<accession>A0ABV8BZ50</accession>
<protein>
    <submittedName>
        <fullName evidence="2">Uncharacterized protein</fullName>
    </submittedName>
</protein>
<dbReference type="Proteomes" id="UP001595690">
    <property type="component" value="Unassembled WGS sequence"/>
</dbReference>
<evidence type="ECO:0000313" key="3">
    <source>
        <dbReference type="Proteomes" id="UP001595690"/>
    </source>
</evidence>
<dbReference type="RefSeq" id="WP_382376540.1">
    <property type="nucleotide sequence ID" value="NZ_JBHRZI010000021.1"/>
</dbReference>
<keyword evidence="1" id="KW-0812">Transmembrane</keyword>
<organism evidence="2 3">
    <name type="scientific">Lentzea rhizosphaerae</name>
    <dbReference type="NCBI Taxonomy" id="2041025"/>
    <lineage>
        <taxon>Bacteria</taxon>
        <taxon>Bacillati</taxon>
        <taxon>Actinomycetota</taxon>
        <taxon>Actinomycetes</taxon>
        <taxon>Pseudonocardiales</taxon>
        <taxon>Pseudonocardiaceae</taxon>
        <taxon>Lentzea</taxon>
    </lineage>
</organism>
<gene>
    <name evidence="2" type="ORF">ACFOWZ_26220</name>
</gene>
<proteinExistence type="predicted"/>
<name>A0ABV8BZ50_9PSEU</name>
<sequence length="64" mass="6786">MWALVVINGGGLFKIAWTFFVSDTAGVVQHLYPAVAGLLVVNAVVVVVWRRRHVVASVHAGSGS</sequence>
<comment type="caution">
    <text evidence="2">The sequence shown here is derived from an EMBL/GenBank/DDBJ whole genome shotgun (WGS) entry which is preliminary data.</text>
</comment>
<keyword evidence="1" id="KW-0472">Membrane</keyword>
<evidence type="ECO:0000313" key="2">
    <source>
        <dbReference type="EMBL" id="MFC3894993.1"/>
    </source>
</evidence>
<evidence type="ECO:0000256" key="1">
    <source>
        <dbReference type="SAM" id="Phobius"/>
    </source>
</evidence>
<feature type="transmembrane region" description="Helical" evidence="1">
    <location>
        <begin position="30"/>
        <end position="49"/>
    </location>
</feature>
<dbReference type="EMBL" id="JBHRZI010000021">
    <property type="protein sequence ID" value="MFC3894993.1"/>
    <property type="molecule type" value="Genomic_DNA"/>
</dbReference>
<keyword evidence="3" id="KW-1185">Reference proteome</keyword>
<reference evidence="3" key="1">
    <citation type="journal article" date="2019" name="Int. J. Syst. Evol. Microbiol.">
        <title>The Global Catalogue of Microorganisms (GCM) 10K type strain sequencing project: providing services to taxonomists for standard genome sequencing and annotation.</title>
        <authorList>
            <consortium name="The Broad Institute Genomics Platform"/>
            <consortium name="The Broad Institute Genome Sequencing Center for Infectious Disease"/>
            <person name="Wu L."/>
            <person name="Ma J."/>
        </authorList>
    </citation>
    <scope>NUCLEOTIDE SEQUENCE [LARGE SCALE GENOMIC DNA]</scope>
    <source>
        <strain evidence="3">CGMCC 4.7405</strain>
    </source>
</reference>